<sequence>MSPMPDYSLFRPMRGLPWYLLPVWPLIYVQIRRLQAWFYANCGPESEMHWAVTKHGRVDLIRLSDDMCATPKHPWVPIQLSHSFNTALMVEMPTPHPCPRRTPGPQAMASEQTARNPGVRREFGCVGPIPDT</sequence>
<feature type="region of interest" description="Disordered" evidence="1">
    <location>
        <begin position="94"/>
        <end position="115"/>
    </location>
</feature>
<evidence type="ECO:0000313" key="3">
    <source>
        <dbReference type="Proteomes" id="UP000024942"/>
    </source>
</evidence>
<keyword evidence="3" id="KW-1185">Reference proteome</keyword>
<dbReference type="EMBL" id="ARYL01000002">
    <property type="protein sequence ID" value="KDA04130.1"/>
    <property type="molecule type" value="Genomic_DNA"/>
</dbReference>
<proteinExistence type="predicted"/>
<comment type="caution">
    <text evidence="2">The sequence shown here is derived from an EMBL/GenBank/DDBJ whole genome shotgun (WGS) entry which is preliminary data.</text>
</comment>
<dbReference type="PATRIC" id="fig|1280953.3.peg.464"/>
<organism evidence="2 3">
    <name type="scientific">Hyphomonas oceanitis SCH89</name>
    <dbReference type="NCBI Taxonomy" id="1280953"/>
    <lineage>
        <taxon>Bacteria</taxon>
        <taxon>Pseudomonadati</taxon>
        <taxon>Pseudomonadota</taxon>
        <taxon>Alphaproteobacteria</taxon>
        <taxon>Hyphomonadales</taxon>
        <taxon>Hyphomonadaceae</taxon>
        <taxon>Hyphomonas</taxon>
    </lineage>
</organism>
<evidence type="ECO:0000256" key="1">
    <source>
        <dbReference type="SAM" id="MobiDB-lite"/>
    </source>
</evidence>
<dbReference type="AlphaFoldDB" id="A0A059GC25"/>
<protein>
    <submittedName>
        <fullName evidence="2">Uncharacterized protein</fullName>
    </submittedName>
</protein>
<gene>
    <name evidence="2" type="ORF">HOC_02301</name>
</gene>
<dbReference type="Proteomes" id="UP000024942">
    <property type="component" value="Unassembled WGS sequence"/>
</dbReference>
<evidence type="ECO:0000313" key="2">
    <source>
        <dbReference type="EMBL" id="KDA04130.1"/>
    </source>
</evidence>
<accession>A0A059GC25</accession>
<reference evidence="2 3" key="1">
    <citation type="journal article" date="2014" name="Antonie Van Leeuwenhoek">
        <title>Hyphomonas beringensis sp. nov. and Hyphomonas chukchiensis sp. nov., isolated from surface seawater of the Bering Sea and Chukchi Sea.</title>
        <authorList>
            <person name="Li C."/>
            <person name="Lai Q."/>
            <person name="Li G."/>
            <person name="Dong C."/>
            <person name="Wang J."/>
            <person name="Liao Y."/>
            <person name="Shao Z."/>
        </authorList>
    </citation>
    <scope>NUCLEOTIDE SEQUENCE [LARGE SCALE GENOMIC DNA]</scope>
    <source>
        <strain evidence="2 3">SCH89</strain>
    </source>
</reference>
<name>A0A059GC25_9PROT</name>